<keyword evidence="1" id="KW-0812">Transmembrane</keyword>
<sequence>VHDTELLDEIYNDYIEDIGIFLKYGSVLLMWAIKSQASNVIDKIYNKCLKLFEQDLVYNQAFLSIINESMQLLDKHYPEYIARYSSDTNMILISPKIEQLSTSHLNPFFNIGIINLTPSIAWTKYTRLVNYYSDRDSNALPNWEYLDNPQLTILIVLFSLLIVVYLMNLLIGLLSNAIDEDNNRVSYLVQKAKFNCIIFTRHYHAAVKETRREIQKLKKEGEWSTDKFSIIKEDLLKML</sequence>
<keyword evidence="3" id="KW-1185">Reference proteome</keyword>
<evidence type="ECO:0000313" key="2">
    <source>
        <dbReference type="EMBL" id="CAI2195342.1"/>
    </source>
</evidence>
<evidence type="ECO:0000256" key="1">
    <source>
        <dbReference type="SAM" id="Phobius"/>
    </source>
</evidence>
<comment type="caution">
    <text evidence="2">The sequence shown here is derived from an EMBL/GenBank/DDBJ whole genome shotgun (WGS) entry which is preliminary data.</text>
</comment>
<dbReference type="EMBL" id="CAMKVN010012321">
    <property type="protein sequence ID" value="CAI2195342.1"/>
    <property type="molecule type" value="Genomic_DNA"/>
</dbReference>
<dbReference type="OrthoDB" id="2426767at2759"/>
<reference evidence="2" key="1">
    <citation type="submission" date="2022-08" db="EMBL/GenBank/DDBJ databases">
        <authorList>
            <person name="Kallberg Y."/>
            <person name="Tangrot J."/>
            <person name="Rosling A."/>
        </authorList>
    </citation>
    <scope>NUCLEOTIDE SEQUENCE</scope>
    <source>
        <strain evidence="2">Wild A</strain>
    </source>
</reference>
<dbReference type="Proteomes" id="UP001153678">
    <property type="component" value="Unassembled WGS sequence"/>
</dbReference>
<name>A0A9W4WYA1_9GLOM</name>
<dbReference type="AlphaFoldDB" id="A0A9W4WYA1"/>
<gene>
    <name evidence="2" type="ORF">FWILDA_LOCUS17028</name>
</gene>
<keyword evidence="1" id="KW-1133">Transmembrane helix</keyword>
<evidence type="ECO:0000313" key="3">
    <source>
        <dbReference type="Proteomes" id="UP001153678"/>
    </source>
</evidence>
<feature type="non-terminal residue" evidence="2">
    <location>
        <position position="239"/>
    </location>
</feature>
<organism evidence="2 3">
    <name type="scientific">Funneliformis geosporum</name>
    <dbReference type="NCBI Taxonomy" id="1117311"/>
    <lineage>
        <taxon>Eukaryota</taxon>
        <taxon>Fungi</taxon>
        <taxon>Fungi incertae sedis</taxon>
        <taxon>Mucoromycota</taxon>
        <taxon>Glomeromycotina</taxon>
        <taxon>Glomeromycetes</taxon>
        <taxon>Glomerales</taxon>
        <taxon>Glomeraceae</taxon>
        <taxon>Funneliformis</taxon>
    </lineage>
</organism>
<protein>
    <submittedName>
        <fullName evidence="2">9762_t:CDS:1</fullName>
    </submittedName>
</protein>
<keyword evidence="1" id="KW-0472">Membrane</keyword>
<feature type="non-terminal residue" evidence="2">
    <location>
        <position position="1"/>
    </location>
</feature>
<feature type="transmembrane region" description="Helical" evidence="1">
    <location>
        <begin position="151"/>
        <end position="174"/>
    </location>
</feature>
<proteinExistence type="predicted"/>
<accession>A0A9W4WYA1</accession>